<dbReference type="EMBL" id="JAXCGZ010007090">
    <property type="protein sequence ID" value="KAK7079419.1"/>
    <property type="molecule type" value="Genomic_DNA"/>
</dbReference>
<dbReference type="Proteomes" id="UP001381693">
    <property type="component" value="Unassembled WGS sequence"/>
</dbReference>
<feature type="region of interest" description="Disordered" evidence="1">
    <location>
        <begin position="36"/>
        <end position="76"/>
    </location>
</feature>
<evidence type="ECO:0000256" key="1">
    <source>
        <dbReference type="SAM" id="MobiDB-lite"/>
    </source>
</evidence>
<evidence type="ECO:0000313" key="2">
    <source>
        <dbReference type="EMBL" id="KAK7079419.1"/>
    </source>
</evidence>
<sequence>KGRMGSDQAIIYTSSFFGLQVNKQTAEDPAALFRYSSQSGGRPRFSSLEVAETKEEKRRYKGHSPLQKTKALPSFQ</sequence>
<gene>
    <name evidence="2" type="ORF">SK128_023617</name>
</gene>
<protein>
    <submittedName>
        <fullName evidence="2">Uncharacterized protein</fullName>
    </submittedName>
</protein>
<accession>A0AAN9A9R9</accession>
<organism evidence="2 3">
    <name type="scientific">Halocaridina rubra</name>
    <name type="common">Hawaiian red shrimp</name>
    <dbReference type="NCBI Taxonomy" id="373956"/>
    <lineage>
        <taxon>Eukaryota</taxon>
        <taxon>Metazoa</taxon>
        <taxon>Ecdysozoa</taxon>
        <taxon>Arthropoda</taxon>
        <taxon>Crustacea</taxon>
        <taxon>Multicrustacea</taxon>
        <taxon>Malacostraca</taxon>
        <taxon>Eumalacostraca</taxon>
        <taxon>Eucarida</taxon>
        <taxon>Decapoda</taxon>
        <taxon>Pleocyemata</taxon>
        <taxon>Caridea</taxon>
        <taxon>Atyoidea</taxon>
        <taxon>Atyidae</taxon>
        <taxon>Halocaridina</taxon>
    </lineage>
</organism>
<dbReference type="AlphaFoldDB" id="A0AAN9A9R9"/>
<keyword evidence="3" id="KW-1185">Reference proteome</keyword>
<evidence type="ECO:0000313" key="3">
    <source>
        <dbReference type="Proteomes" id="UP001381693"/>
    </source>
</evidence>
<name>A0AAN9A9R9_HALRR</name>
<comment type="caution">
    <text evidence="2">The sequence shown here is derived from an EMBL/GenBank/DDBJ whole genome shotgun (WGS) entry which is preliminary data.</text>
</comment>
<feature type="non-terminal residue" evidence="2">
    <location>
        <position position="1"/>
    </location>
</feature>
<proteinExistence type="predicted"/>
<reference evidence="2 3" key="1">
    <citation type="submission" date="2023-11" db="EMBL/GenBank/DDBJ databases">
        <title>Halocaridina rubra genome assembly.</title>
        <authorList>
            <person name="Smith C."/>
        </authorList>
    </citation>
    <scope>NUCLEOTIDE SEQUENCE [LARGE SCALE GENOMIC DNA]</scope>
    <source>
        <strain evidence="2">EP-1</strain>
        <tissue evidence="2">Whole</tissue>
    </source>
</reference>